<accession>A0A0F0KXB2</accession>
<dbReference type="InterPro" id="IPR036429">
    <property type="entry name" value="SpoA-like_sf"/>
</dbReference>
<evidence type="ECO:0000256" key="7">
    <source>
        <dbReference type="ARBA" id="ARBA00022779"/>
    </source>
</evidence>
<dbReference type="SUPFAM" id="SSF101801">
    <property type="entry name" value="Surface presentation of antigens (SPOA)"/>
    <property type="match status" value="1"/>
</dbReference>
<dbReference type="Gene3D" id="2.30.330.10">
    <property type="entry name" value="SpoA-like"/>
    <property type="match status" value="1"/>
</dbReference>
<comment type="subcellular location">
    <subcellularLocation>
        <location evidence="1">Bacterial flagellum basal body</location>
    </subcellularLocation>
    <subcellularLocation>
        <location evidence="2">Cell membrane</location>
        <topology evidence="2">Peripheral membrane protein</topology>
    </subcellularLocation>
</comment>
<dbReference type="Gene3D" id="3.40.1550.10">
    <property type="entry name" value="CheC-like"/>
    <property type="match status" value="1"/>
</dbReference>
<reference evidence="11 12" key="1">
    <citation type="submission" date="2015-02" db="EMBL/GenBank/DDBJ databases">
        <title>Draft genome sequences of ten Microbacterium spp. with emphasis on heavy metal contaminated environments.</title>
        <authorList>
            <person name="Corretto E."/>
        </authorList>
    </citation>
    <scope>NUCLEOTIDE SEQUENCE [LARGE SCALE GENOMIC DNA]</scope>
    <source>
        <strain evidence="11 12">DSM 12966</strain>
    </source>
</reference>
<dbReference type="GeneID" id="94444555"/>
<comment type="caution">
    <text evidence="11">The sequence shown here is derived from an EMBL/GenBank/DDBJ whole genome shotgun (WGS) entry which is preliminary data.</text>
</comment>
<keyword evidence="9" id="KW-0975">Bacterial flagellum</keyword>
<keyword evidence="11" id="KW-0282">Flagellum</keyword>
<evidence type="ECO:0000256" key="9">
    <source>
        <dbReference type="ARBA" id="ARBA00023143"/>
    </source>
</evidence>
<dbReference type="AlphaFoldDB" id="A0A0F0KXB2"/>
<dbReference type="GO" id="GO:0009425">
    <property type="term" value="C:bacterial-type flagellum basal body"/>
    <property type="evidence" value="ECO:0007669"/>
    <property type="project" value="UniProtKB-SubCell"/>
</dbReference>
<keyword evidence="11" id="KW-0966">Cell projection</keyword>
<proteinExistence type="inferred from homology"/>
<keyword evidence="12" id="KW-1185">Reference proteome</keyword>
<dbReference type="EMBL" id="JYIU01000030">
    <property type="protein sequence ID" value="KJL24705.1"/>
    <property type="molecule type" value="Genomic_DNA"/>
</dbReference>
<dbReference type="PANTHER" id="PTHR30034">
    <property type="entry name" value="FLAGELLAR MOTOR SWITCH PROTEIN FLIM"/>
    <property type="match status" value="1"/>
</dbReference>
<evidence type="ECO:0000313" key="11">
    <source>
        <dbReference type="EMBL" id="KJL24705.1"/>
    </source>
</evidence>
<keyword evidence="6" id="KW-0145">Chemotaxis</keyword>
<keyword evidence="8" id="KW-0472">Membrane</keyword>
<name>A0A0F0KXB2_9MICO</name>
<feature type="domain" description="Flagellar motor switch protein FliN-like C-terminal" evidence="10">
    <location>
        <begin position="238"/>
        <end position="307"/>
    </location>
</feature>
<keyword evidence="11" id="KW-0969">Cilium</keyword>
<dbReference type="SUPFAM" id="SSF103039">
    <property type="entry name" value="CheC-like"/>
    <property type="match status" value="1"/>
</dbReference>
<evidence type="ECO:0000256" key="3">
    <source>
        <dbReference type="ARBA" id="ARBA00011049"/>
    </source>
</evidence>
<dbReference type="CDD" id="cd17908">
    <property type="entry name" value="FliM"/>
    <property type="match status" value="1"/>
</dbReference>
<gene>
    <name evidence="11" type="primary">fliM</name>
    <name evidence="11" type="ORF">RN50_00615</name>
</gene>
<protein>
    <recommendedName>
        <fullName evidence="4">Flagellar motor switch protein FliM</fullName>
    </recommendedName>
</protein>
<dbReference type="InterPro" id="IPR001543">
    <property type="entry name" value="FliN-like_C"/>
</dbReference>
<evidence type="ECO:0000256" key="1">
    <source>
        <dbReference type="ARBA" id="ARBA00004117"/>
    </source>
</evidence>
<evidence type="ECO:0000259" key="10">
    <source>
        <dbReference type="Pfam" id="PF01052"/>
    </source>
</evidence>
<comment type="similarity">
    <text evidence="3">Belongs to the FliM family.</text>
</comment>
<dbReference type="InterPro" id="IPR001689">
    <property type="entry name" value="Flag_FliM"/>
</dbReference>
<sequence>MSITAETAVEGRHRDAVSASAVHAEPAVHHPAYDFGRPAQLGRESTRHLEAAFEAFARLWSSQLTDKIRVRAHLAFDRVELISYEEYSDTLPTTTAMVAGSFVDRDEPCVVQFGLDGALLWVVQMMGGRSTALPEPRTFTPIELALVRNLMEGTFEHLHTSLDALLPGAPRFSAVHYNPQYLQVVAATAAVIVARFTMRLGDSETSATVMLPASAVVDRLAATGSDADPAHSAGQTLEQVRSTPMGITLRLAPLTIGAGEILDLAPGDLLRLPHPETRPYELVAGQTPIGLATPGSRGSRLTCMITSTSEETH</sequence>
<dbReference type="GO" id="GO:0050918">
    <property type="term" value="P:positive chemotaxis"/>
    <property type="evidence" value="ECO:0007669"/>
    <property type="project" value="TreeGrafter"/>
</dbReference>
<evidence type="ECO:0000256" key="4">
    <source>
        <dbReference type="ARBA" id="ARBA00021898"/>
    </source>
</evidence>
<dbReference type="Pfam" id="PF01052">
    <property type="entry name" value="FliMN_C"/>
    <property type="match status" value="1"/>
</dbReference>
<dbReference type="Proteomes" id="UP000033572">
    <property type="component" value="Unassembled WGS sequence"/>
</dbReference>
<dbReference type="GO" id="GO:0003774">
    <property type="term" value="F:cytoskeletal motor activity"/>
    <property type="evidence" value="ECO:0007669"/>
    <property type="project" value="InterPro"/>
</dbReference>
<keyword evidence="7" id="KW-0283">Flagellar rotation</keyword>
<evidence type="ECO:0000256" key="5">
    <source>
        <dbReference type="ARBA" id="ARBA00022475"/>
    </source>
</evidence>
<evidence type="ECO:0000256" key="6">
    <source>
        <dbReference type="ARBA" id="ARBA00022500"/>
    </source>
</evidence>
<dbReference type="InterPro" id="IPR028976">
    <property type="entry name" value="CheC-like_sf"/>
</dbReference>
<evidence type="ECO:0000256" key="8">
    <source>
        <dbReference type="ARBA" id="ARBA00023136"/>
    </source>
</evidence>
<evidence type="ECO:0000313" key="12">
    <source>
        <dbReference type="Proteomes" id="UP000033572"/>
    </source>
</evidence>
<dbReference type="GO" id="GO:0005886">
    <property type="term" value="C:plasma membrane"/>
    <property type="evidence" value="ECO:0007669"/>
    <property type="project" value="UniProtKB-SubCell"/>
</dbReference>
<dbReference type="RefSeq" id="WP_052677617.1">
    <property type="nucleotide sequence ID" value="NZ_CAKKLS010000003.1"/>
</dbReference>
<dbReference type="Pfam" id="PF02154">
    <property type="entry name" value="FliM"/>
    <property type="match status" value="1"/>
</dbReference>
<dbReference type="PATRIC" id="fig|104336.4.peg.635"/>
<dbReference type="GO" id="GO:0071978">
    <property type="term" value="P:bacterial-type flagellum-dependent swarming motility"/>
    <property type="evidence" value="ECO:0007669"/>
    <property type="project" value="TreeGrafter"/>
</dbReference>
<organism evidence="11 12">
    <name type="scientific">Microbacterium foliorum</name>
    <dbReference type="NCBI Taxonomy" id="104336"/>
    <lineage>
        <taxon>Bacteria</taxon>
        <taxon>Bacillati</taxon>
        <taxon>Actinomycetota</taxon>
        <taxon>Actinomycetes</taxon>
        <taxon>Micrococcales</taxon>
        <taxon>Microbacteriaceae</taxon>
        <taxon>Microbacterium</taxon>
    </lineage>
</organism>
<dbReference type="PANTHER" id="PTHR30034:SF6">
    <property type="entry name" value="YOP PROTEINS TRANSLOCATION PROTEIN Q"/>
    <property type="match status" value="1"/>
</dbReference>
<keyword evidence="5" id="KW-1003">Cell membrane</keyword>
<evidence type="ECO:0000256" key="2">
    <source>
        <dbReference type="ARBA" id="ARBA00004202"/>
    </source>
</evidence>
<dbReference type="KEGG" id="mfol:DXT68_09125"/>